<reference evidence="1 2" key="1">
    <citation type="journal article" date="2011" name="J. Bacteriol.">
        <title>Revised genome sequence of Brucella suis 1330.</title>
        <authorList>
            <person name="Tae H."/>
            <person name="Shallom S."/>
            <person name="Settlage R."/>
            <person name="Preston D."/>
            <person name="Adams L.G."/>
            <person name="Garner H.R."/>
        </authorList>
    </citation>
    <scope>NUCLEOTIDE SEQUENCE [LARGE SCALE GENOMIC DNA]</scope>
    <source>
        <strain evidence="1 2">1330</strain>
    </source>
</reference>
<evidence type="ECO:0000313" key="2">
    <source>
        <dbReference type="Proteomes" id="UP000007104"/>
    </source>
</evidence>
<dbReference type="KEGG" id="bms:BR1393"/>
<protein>
    <recommendedName>
        <fullName evidence="3">Transposase</fullName>
    </recommendedName>
</protein>
<organism evidence="1 2">
    <name type="scientific">Brucella suis biovar 1 (strain 1330)</name>
    <dbReference type="NCBI Taxonomy" id="204722"/>
    <lineage>
        <taxon>Bacteria</taxon>
        <taxon>Pseudomonadati</taxon>
        <taxon>Pseudomonadota</taxon>
        <taxon>Alphaproteobacteria</taxon>
        <taxon>Hyphomicrobiales</taxon>
        <taxon>Brucellaceae</taxon>
        <taxon>Brucella/Ochrobactrum group</taxon>
        <taxon>Brucella</taxon>
    </lineage>
</organism>
<evidence type="ECO:0008006" key="3">
    <source>
        <dbReference type="Google" id="ProtNLM"/>
    </source>
</evidence>
<dbReference type="AlphaFoldDB" id="A0A0H3GCC3"/>
<sequence length="47" mass="5376">MDEGRRRTETCGAVLFHGLNRLAASAQKVIQSRWLCEAVSWKRLMLS</sequence>
<dbReference type="Proteomes" id="UP000007104">
    <property type="component" value="Chromosome I"/>
</dbReference>
<gene>
    <name evidence="1" type="ordered locus">BS1330_I1387</name>
</gene>
<keyword evidence="2" id="KW-1185">Reference proteome</keyword>
<name>A0A0H3GCC3_BRUSU</name>
<proteinExistence type="predicted"/>
<dbReference type="KEGG" id="bsi:BS1330_I1387"/>
<dbReference type="HOGENOM" id="CLU_3165400_0_0_5"/>
<dbReference type="EMBL" id="CP002997">
    <property type="protein sequence ID" value="AEM18722.1"/>
    <property type="molecule type" value="Genomic_DNA"/>
</dbReference>
<evidence type="ECO:0000313" key="1">
    <source>
        <dbReference type="EMBL" id="AEM18722.1"/>
    </source>
</evidence>
<accession>A0A0H3GCC3</accession>